<evidence type="ECO:0000313" key="2">
    <source>
        <dbReference type="WBParaSite" id="SVE_1989800.1"/>
    </source>
</evidence>
<proteinExistence type="predicted"/>
<dbReference type="AlphaFoldDB" id="A0A0K0G583"/>
<reference evidence="1" key="1">
    <citation type="submission" date="2014-07" db="EMBL/GenBank/DDBJ databases">
        <authorList>
            <person name="Martin A.A"/>
            <person name="De Silva N."/>
        </authorList>
    </citation>
    <scope>NUCLEOTIDE SEQUENCE</scope>
</reference>
<keyword evidence="1" id="KW-1185">Reference proteome</keyword>
<organism evidence="1 2">
    <name type="scientific">Strongyloides venezuelensis</name>
    <name type="common">Threadworm</name>
    <dbReference type="NCBI Taxonomy" id="75913"/>
    <lineage>
        <taxon>Eukaryota</taxon>
        <taxon>Metazoa</taxon>
        <taxon>Ecdysozoa</taxon>
        <taxon>Nematoda</taxon>
        <taxon>Chromadorea</taxon>
        <taxon>Rhabditida</taxon>
        <taxon>Tylenchina</taxon>
        <taxon>Panagrolaimomorpha</taxon>
        <taxon>Strongyloidoidea</taxon>
        <taxon>Strongyloididae</taxon>
        <taxon>Strongyloides</taxon>
    </lineage>
</organism>
<reference evidence="2" key="2">
    <citation type="submission" date="2015-08" db="UniProtKB">
        <authorList>
            <consortium name="WormBaseParasite"/>
        </authorList>
    </citation>
    <scope>IDENTIFICATION</scope>
</reference>
<name>A0A0K0G583_STRVS</name>
<dbReference type="WBParaSite" id="SVE_1989800.1">
    <property type="protein sequence ID" value="SVE_1989800.1"/>
    <property type="gene ID" value="SVE_1989800"/>
</dbReference>
<sequence>MSLNEHPGLNILCSMHMMCLKFLCKWYGLPFNPDQYCTGGVKESSKKEVHMPTYIYDFVFFNSVITLNFKMHMSAS</sequence>
<dbReference type="Proteomes" id="UP000035680">
    <property type="component" value="Unassembled WGS sequence"/>
</dbReference>
<evidence type="ECO:0000313" key="1">
    <source>
        <dbReference type="Proteomes" id="UP000035680"/>
    </source>
</evidence>
<accession>A0A0K0G583</accession>
<protein>
    <submittedName>
        <fullName evidence="2">Ovule protein</fullName>
    </submittedName>
</protein>